<dbReference type="Gene3D" id="3.40.50.720">
    <property type="entry name" value="NAD(P)-binding Rossmann-like Domain"/>
    <property type="match status" value="1"/>
</dbReference>
<dbReference type="EMBL" id="LT853697">
    <property type="protein sequence ID" value="SMQ51401.1"/>
    <property type="molecule type" value="Genomic_DNA"/>
</dbReference>
<reference evidence="2 3" key="1">
    <citation type="submission" date="2016-06" db="EMBL/GenBank/DDBJ databases">
        <authorList>
            <person name="Kjaerup R.B."/>
            <person name="Dalgaard T.S."/>
            <person name="Juul-Madsen H.R."/>
        </authorList>
    </citation>
    <scope>NUCLEOTIDE SEQUENCE [LARGE SCALE GENOMIC DNA]</scope>
</reference>
<dbReference type="Proteomes" id="UP000215127">
    <property type="component" value="Chromosome 6"/>
</dbReference>
<organism evidence="2 3">
    <name type="scientific">Zymoseptoria tritici (strain ST99CH_3D7)</name>
    <dbReference type="NCBI Taxonomy" id="1276538"/>
    <lineage>
        <taxon>Eukaryota</taxon>
        <taxon>Fungi</taxon>
        <taxon>Dikarya</taxon>
        <taxon>Ascomycota</taxon>
        <taxon>Pezizomycotina</taxon>
        <taxon>Dothideomycetes</taxon>
        <taxon>Dothideomycetidae</taxon>
        <taxon>Mycosphaerellales</taxon>
        <taxon>Mycosphaerellaceae</taxon>
        <taxon>Zymoseptoria</taxon>
    </lineage>
</organism>
<evidence type="ECO:0000313" key="3">
    <source>
        <dbReference type="Proteomes" id="UP000215127"/>
    </source>
</evidence>
<dbReference type="Pfam" id="PF03435">
    <property type="entry name" value="Sacchrp_dh_NADP"/>
    <property type="match status" value="1"/>
</dbReference>
<dbReference type="SUPFAM" id="SSF51735">
    <property type="entry name" value="NAD(P)-binding Rossmann-fold domains"/>
    <property type="match status" value="1"/>
</dbReference>
<dbReference type="InterPro" id="IPR005097">
    <property type="entry name" value="Sacchrp_dh_NADP-bd"/>
</dbReference>
<keyword evidence="3" id="KW-1185">Reference proteome</keyword>
<gene>
    <name evidence="2" type="ORF">ZT3D7_G6554</name>
</gene>
<dbReference type="InterPro" id="IPR036291">
    <property type="entry name" value="NAD(P)-bd_dom_sf"/>
</dbReference>
<feature type="domain" description="Saccharopine dehydrogenase NADP binding" evidence="1">
    <location>
        <begin position="5"/>
        <end position="109"/>
    </location>
</feature>
<sequence>MGKLMIYGATGYTGTLITQHAKATGMHAVLAGRSGEKLLSLAATLDFPYQHFDLTDPSTIDANLADISVLLNCAGPFAATAEPLIKACIRNGVHYLDTSAELDTYTLAAQSDLEAQASKTMILPGCGGSVALFGCLVSRALENIPLTDVQSVDLALHVSGSMSRGSAITAAAGSASPTLQRHGGKLVTHEPSATTQLDFNDGRGPVPCFPVTLPDLITIHKFFNIENIRTFANVSGTAFPDGDLYDLPDGPAAEERERSPYHAVVVVTLKDGTVERSSVQTVNGYDLVARASVEAVRRVMGGEVLMGFQTSATVFGEGFVLGGASRLVR</sequence>
<dbReference type="AlphaFoldDB" id="A0A1X7RW31"/>
<name>A0A1X7RW31_ZYMT9</name>
<evidence type="ECO:0000259" key="1">
    <source>
        <dbReference type="Pfam" id="PF03435"/>
    </source>
</evidence>
<accession>A0A1X7RW31</accession>
<dbReference type="PANTHER" id="PTHR43781:SF1">
    <property type="entry name" value="SACCHAROPINE DEHYDROGENASE"/>
    <property type="match status" value="1"/>
</dbReference>
<dbReference type="PANTHER" id="PTHR43781">
    <property type="entry name" value="SACCHAROPINE DEHYDROGENASE"/>
    <property type="match status" value="1"/>
</dbReference>
<proteinExistence type="predicted"/>
<protein>
    <recommendedName>
        <fullName evidence="1">Saccharopine dehydrogenase NADP binding domain-containing protein</fullName>
    </recommendedName>
</protein>
<evidence type="ECO:0000313" key="2">
    <source>
        <dbReference type="EMBL" id="SMQ51401.1"/>
    </source>
</evidence>